<dbReference type="Pfam" id="PF04212">
    <property type="entry name" value="MIT"/>
    <property type="match status" value="1"/>
</dbReference>
<dbReference type="AlphaFoldDB" id="A0A672T2N2"/>
<organism evidence="2 3">
    <name type="scientific">Sinocyclocheilus grahami</name>
    <name type="common">Dianchi golden-line fish</name>
    <name type="synonym">Barbus grahami</name>
    <dbReference type="NCBI Taxonomy" id="75366"/>
    <lineage>
        <taxon>Eukaryota</taxon>
        <taxon>Metazoa</taxon>
        <taxon>Chordata</taxon>
        <taxon>Craniata</taxon>
        <taxon>Vertebrata</taxon>
        <taxon>Euteleostomi</taxon>
        <taxon>Actinopterygii</taxon>
        <taxon>Neopterygii</taxon>
        <taxon>Teleostei</taxon>
        <taxon>Ostariophysi</taxon>
        <taxon>Cypriniformes</taxon>
        <taxon>Cyprinidae</taxon>
        <taxon>Cyprininae</taxon>
        <taxon>Sinocyclocheilus</taxon>
    </lineage>
</organism>
<dbReference type="InterPro" id="IPR036181">
    <property type="entry name" value="MIT_dom_sf"/>
</dbReference>
<dbReference type="Ensembl" id="ENSSGRT00000115221.1">
    <property type="protein sequence ID" value="ENSSGRP00000108452.1"/>
    <property type="gene ID" value="ENSSGRG00000053444.1"/>
</dbReference>
<evidence type="ECO:0000313" key="3">
    <source>
        <dbReference type="Proteomes" id="UP000472262"/>
    </source>
</evidence>
<accession>A0A672T2N2</accession>
<dbReference type="SUPFAM" id="SSF116846">
    <property type="entry name" value="MIT domain"/>
    <property type="match status" value="1"/>
</dbReference>
<dbReference type="SMART" id="SM00745">
    <property type="entry name" value="MIT"/>
    <property type="match status" value="1"/>
</dbReference>
<evidence type="ECO:0000313" key="2">
    <source>
        <dbReference type="Ensembl" id="ENSSGRP00000108452.1"/>
    </source>
</evidence>
<sequence length="98" mass="11293">MANHNKAIAIANKASQEDQAGNYEEAVKSYQHAVTYFLHIIKREPQGKDGNQKIRDKCKQYLDRAEELQDYLDKKEVTIKLSLSLCVFMNMSKQFGPQ</sequence>
<keyword evidence="3" id="KW-1185">Reference proteome</keyword>
<proteinExistence type="predicted"/>
<dbReference type="InParanoid" id="A0A672T2N2"/>
<dbReference type="Proteomes" id="UP000472262">
    <property type="component" value="Unassembled WGS sequence"/>
</dbReference>
<dbReference type="OMA" id="CGANIDR"/>
<feature type="domain" description="MIT" evidence="1">
    <location>
        <begin position="2"/>
        <end position="78"/>
    </location>
</feature>
<protein>
    <submittedName>
        <fullName evidence="2">Si:dkey-185p13.1</fullName>
    </submittedName>
</protein>
<dbReference type="InterPro" id="IPR007330">
    <property type="entry name" value="MIT_dom"/>
</dbReference>
<evidence type="ECO:0000259" key="1">
    <source>
        <dbReference type="SMART" id="SM00745"/>
    </source>
</evidence>
<name>A0A672T2N2_SINGR</name>
<reference evidence="2" key="2">
    <citation type="submission" date="2025-09" db="UniProtKB">
        <authorList>
            <consortium name="Ensembl"/>
        </authorList>
    </citation>
    <scope>IDENTIFICATION</scope>
</reference>
<dbReference type="Gene3D" id="1.20.58.80">
    <property type="entry name" value="Phosphotransferase system, lactose/cellobiose-type IIA subunit"/>
    <property type="match status" value="1"/>
</dbReference>
<reference evidence="2" key="1">
    <citation type="submission" date="2025-08" db="UniProtKB">
        <authorList>
            <consortium name="Ensembl"/>
        </authorList>
    </citation>
    <scope>IDENTIFICATION</scope>
</reference>